<keyword evidence="2" id="KW-1185">Reference proteome</keyword>
<dbReference type="EMBL" id="LTEB01000016">
    <property type="protein sequence ID" value="KXU18747.1"/>
    <property type="molecule type" value="Genomic_DNA"/>
</dbReference>
<dbReference type="Proteomes" id="UP000070339">
    <property type="component" value="Unassembled WGS sequence"/>
</dbReference>
<sequence length="55" mass="6102">MEAAFATAHLQAEQAESFYAVAFKNAPNHIIGTQLTDAFWRFSRINQAANFAPTD</sequence>
<accession>A0ABR5VBA5</accession>
<dbReference type="RefSeq" id="WP_201040651.1">
    <property type="nucleotide sequence ID" value="NZ_LTEB01000016.1"/>
</dbReference>
<comment type="caution">
    <text evidence="1">The sequence shown here is derived from an EMBL/GenBank/DDBJ whole genome shotgun (WGS) entry which is preliminary data.</text>
</comment>
<protein>
    <submittedName>
        <fullName evidence="1">Uncharacterized protein</fullName>
    </submittedName>
</protein>
<name>A0ABR5VBA5_9CORY</name>
<evidence type="ECO:0000313" key="2">
    <source>
        <dbReference type="Proteomes" id="UP000070339"/>
    </source>
</evidence>
<organism evidence="1 2">
    <name type="scientific">Corynebacterium simulans</name>
    <dbReference type="NCBI Taxonomy" id="146827"/>
    <lineage>
        <taxon>Bacteria</taxon>
        <taxon>Bacillati</taxon>
        <taxon>Actinomycetota</taxon>
        <taxon>Actinomycetes</taxon>
        <taxon>Mycobacteriales</taxon>
        <taxon>Corynebacteriaceae</taxon>
        <taxon>Corynebacterium</taxon>
    </lineage>
</organism>
<reference evidence="1 2" key="1">
    <citation type="journal article" date="2016" name="Int. J. Syst. Evol. Microbiol.">
        <title>Resolving the Complexity of Human Skin Metagenomes Using Single-Molecule Sequencing.</title>
        <authorList>
            <consortium name="NISC Comparative Sequencing Program"/>
            <person name="Tsai Y.C."/>
            <person name="Conlan S."/>
            <person name="Deming C."/>
            <person name="Segre J.A."/>
            <person name="Kong H.H."/>
            <person name="Korlach J."/>
            <person name="Oh J."/>
        </authorList>
    </citation>
    <scope>NUCLEOTIDE SEQUENCE [LARGE SCALE GENOMIC DNA]</scope>
    <source>
        <strain evidence="1 2">1B08</strain>
    </source>
</reference>
<evidence type="ECO:0000313" key="1">
    <source>
        <dbReference type="EMBL" id="KXU18747.1"/>
    </source>
</evidence>
<gene>
    <name evidence="1" type="ORF">WM41_0596</name>
</gene>
<proteinExistence type="predicted"/>